<dbReference type="OrthoDB" id="6491893at2"/>
<dbReference type="RefSeq" id="WP_139695279.1">
    <property type="nucleotide sequence ID" value="NZ_CP074074.1"/>
</dbReference>
<gene>
    <name evidence="2" type="ORF">FGF67_04440</name>
</gene>
<protein>
    <submittedName>
        <fullName evidence="2">Nuclear transport factor 2 family protein</fullName>
    </submittedName>
</protein>
<dbReference type="InterPro" id="IPR027843">
    <property type="entry name" value="DUF4440"/>
</dbReference>
<feature type="domain" description="DUF4440" evidence="1">
    <location>
        <begin position="9"/>
        <end position="117"/>
    </location>
</feature>
<keyword evidence="3" id="KW-1185">Reference proteome</keyword>
<proteinExistence type="predicted"/>
<dbReference type="Gene3D" id="3.10.450.50">
    <property type="match status" value="1"/>
</dbReference>
<evidence type="ECO:0000313" key="3">
    <source>
        <dbReference type="Proteomes" id="UP000308713"/>
    </source>
</evidence>
<dbReference type="EMBL" id="VDCS01000004">
    <property type="protein sequence ID" value="TNJ45635.1"/>
    <property type="molecule type" value="Genomic_DNA"/>
</dbReference>
<name>A0A5C4SN94_9FLAO</name>
<evidence type="ECO:0000313" key="2">
    <source>
        <dbReference type="EMBL" id="TNJ45635.1"/>
    </source>
</evidence>
<dbReference type="InterPro" id="IPR032710">
    <property type="entry name" value="NTF2-like_dom_sf"/>
</dbReference>
<sequence length="137" mass="15846">MDKIDKQKIIELLESYKTALNTGNTKMLEQLFCKDSLFMPSETMTAIGLQNVLSAHEAIFLKGNLKVDIYIEDIEIDHDFAFAVTNSVITVSNTGLVNTEDYRELFVFEKIYDEWKIARFMFNKLNAENSISEFDRN</sequence>
<dbReference type="Proteomes" id="UP000308713">
    <property type="component" value="Unassembled WGS sequence"/>
</dbReference>
<accession>A0A5C4SN94</accession>
<dbReference type="Pfam" id="PF14534">
    <property type="entry name" value="DUF4440"/>
    <property type="match status" value="1"/>
</dbReference>
<evidence type="ECO:0000259" key="1">
    <source>
        <dbReference type="Pfam" id="PF14534"/>
    </source>
</evidence>
<dbReference type="SUPFAM" id="SSF54427">
    <property type="entry name" value="NTF2-like"/>
    <property type="match status" value="1"/>
</dbReference>
<comment type="caution">
    <text evidence="2">The sequence shown here is derived from an EMBL/GenBank/DDBJ whole genome shotgun (WGS) entry which is preliminary data.</text>
</comment>
<dbReference type="CDD" id="cd00531">
    <property type="entry name" value="NTF2_like"/>
    <property type="match status" value="1"/>
</dbReference>
<reference evidence="2 3" key="1">
    <citation type="submission" date="2019-05" db="EMBL/GenBank/DDBJ databases">
        <title>Tamlana fucoidanivorans sp. nov., isolated from the surface of algae collected from Fujian province in China.</title>
        <authorList>
            <person name="Li J."/>
        </authorList>
    </citation>
    <scope>NUCLEOTIDE SEQUENCE [LARGE SCALE GENOMIC DNA]</scope>
    <source>
        <strain evidence="2 3">CW2-9</strain>
    </source>
</reference>
<dbReference type="AlphaFoldDB" id="A0A5C4SN94"/>
<organism evidence="2 3">
    <name type="scientific">Allotamlana fucoidanivorans</name>
    <dbReference type="NCBI Taxonomy" id="2583814"/>
    <lineage>
        <taxon>Bacteria</taxon>
        <taxon>Pseudomonadati</taxon>
        <taxon>Bacteroidota</taxon>
        <taxon>Flavobacteriia</taxon>
        <taxon>Flavobacteriales</taxon>
        <taxon>Flavobacteriaceae</taxon>
        <taxon>Allotamlana</taxon>
    </lineage>
</organism>